<feature type="non-terminal residue" evidence="1">
    <location>
        <position position="111"/>
    </location>
</feature>
<comment type="caution">
    <text evidence="1">The sequence shown here is derived from an EMBL/GenBank/DDBJ whole genome shotgun (WGS) entry which is preliminary data.</text>
</comment>
<organism evidence="1 2">
    <name type="scientific">Citrus unshiu</name>
    <name type="common">Satsuma mandarin</name>
    <name type="synonym">Citrus nobilis var. unshiu</name>
    <dbReference type="NCBI Taxonomy" id="55188"/>
    <lineage>
        <taxon>Eukaryota</taxon>
        <taxon>Viridiplantae</taxon>
        <taxon>Streptophyta</taxon>
        <taxon>Embryophyta</taxon>
        <taxon>Tracheophyta</taxon>
        <taxon>Spermatophyta</taxon>
        <taxon>Magnoliopsida</taxon>
        <taxon>eudicotyledons</taxon>
        <taxon>Gunneridae</taxon>
        <taxon>Pentapetalae</taxon>
        <taxon>rosids</taxon>
        <taxon>malvids</taxon>
        <taxon>Sapindales</taxon>
        <taxon>Rutaceae</taxon>
        <taxon>Aurantioideae</taxon>
        <taxon>Citrus</taxon>
    </lineage>
</organism>
<reference evidence="1 2" key="1">
    <citation type="journal article" date="2017" name="Front. Genet.">
        <title>Draft sequencing of the heterozygous diploid genome of Satsuma (Citrus unshiu Marc.) using a hybrid assembly approach.</title>
        <authorList>
            <person name="Shimizu T."/>
            <person name="Tanizawa Y."/>
            <person name="Mochizuki T."/>
            <person name="Nagasaki H."/>
            <person name="Yoshioka T."/>
            <person name="Toyoda A."/>
            <person name="Fujiyama A."/>
            <person name="Kaminuma E."/>
            <person name="Nakamura Y."/>
        </authorList>
    </citation>
    <scope>NUCLEOTIDE SEQUENCE [LARGE SCALE GENOMIC DNA]</scope>
    <source>
        <strain evidence="2">cv. Miyagawa wase</strain>
    </source>
</reference>
<accession>A0A2H5P1X2</accession>
<keyword evidence="2" id="KW-1185">Reference proteome</keyword>
<dbReference type="EMBL" id="BDQV01000032">
    <property type="protein sequence ID" value="GAY46366.1"/>
    <property type="molecule type" value="Genomic_DNA"/>
</dbReference>
<evidence type="ECO:0000313" key="1">
    <source>
        <dbReference type="EMBL" id="GAY46366.1"/>
    </source>
</evidence>
<sequence>MCIEVPAYCSSSKHQAFCQCYIEVTSASWKEPIKGKAKRRCLIVVCFLSREMGSERKGSEVKKNSRFIFDPFSCRLVVSVVETKTIVGLVNNEGNASALIVCAFVGETKTI</sequence>
<evidence type="ECO:0000313" key="2">
    <source>
        <dbReference type="Proteomes" id="UP000236630"/>
    </source>
</evidence>
<dbReference type="Proteomes" id="UP000236630">
    <property type="component" value="Unassembled WGS sequence"/>
</dbReference>
<name>A0A2H5P1X2_CITUN</name>
<dbReference type="AlphaFoldDB" id="A0A2H5P1X2"/>
<protein>
    <submittedName>
        <fullName evidence="1">Uncharacterized protein</fullName>
    </submittedName>
</protein>
<gene>
    <name evidence="1" type="ORF">CUMW_096510</name>
</gene>
<proteinExistence type="predicted"/>